<dbReference type="EMBL" id="MU155180">
    <property type="protein sequence ID" value="KAF9481330.1"/>
    <property type="molecule type" value="Genomic_DNA"/>
</dbReference>
<gene>
    <name evidence="2" type="ORF">BDN70DRAFT_992011</name>
</gene>
<dbReference type="PANTHER" id="PTHR38248">
    <property type="entry name" value="FUNK1 6"/>
    <property type="match status" value="1"/>
</dbReference>
<dbReference type="SUPFAM" id="SSF56112">
    <property type="entry name" value="Protein kinase-like (PK-like)"/>
    <property type="match status" value="1"/>
</dbReference>
<accession>A0A9P6D2Q6</accession>
<reference evidence="2" key="1">
    <citation type="submission" date="2020-11" db="EMBL/GenBank/DDBJ databases">
        <authorList>
            <consortium name="DOE Joint Genome Institute"/>
            <person name="Ahrendt S."/>
            <person name="Riley R."/>
            <person name="Andreopoulos W."/>
            <person name="Labutti K."/>
            <person name="Pangilinan J."/>
            <person name="Ruiz-Duenas F.J."/>
            <person name="Barrasa J.M."/>
            <person name="Sanchez-Garcia M."/>
            <person name="Camarero S."/>
            <person name="Miyauchi S."/>
            <person name="Serrano A."/>
            <person name="Linde D."/>
            <person name="Babiker R."/>
            <person name="Drula E."/>
            <person name="Ayuso-Fernandez I."/>
            <person name="Pacheco R."/>
            <person name="Padilla G."/>
            <person name="Ferreira P."/>
            <person name="Barriuso J."/>
            <person name="Kellner H."/>
            <person name="Castanera R."/>
            <person name="Alfaro M."/>
            <person name="Ramirez L."/>
            <person name="Pisabarro A.G."/>
            <person name="Kuo A."/>
            <person name="Tritt A."/>
            <person name="Lipzen A."/>
            <person name="He G."/>
            <person name="Yan M."/>
            <person name="Ng V."/>
            <person name="Cullen D."/>
            <person name="Martin F."/>
            <person name="Rosso M.-N."/>
            <person name="Henrissat B."/>
            <person name="Hibbett D."/>
            <person name="Martinez A.T."/>
            <person name="Grigoriev I.V."/>
        </authorList>
    </citation>
    <scope>NUCLEOTIDE SEQUENCE</scope>
    <source>
        <strain evidence="2">CIRM-BRFM 674</strain>
    </source>
</reference>
<dbReference type="InterPro" id="IPR008266">
    <property type="entry name" value="Tyr_kinase_AS"/>
</dbReference>
<proteinExistence type="predicted"/>
<protein>
    <recommendedName>
        <fullName evidence="1">Fungal-type protein kinase domain-containing protein</fullName>
    </recommendedName>
</protein>
<dbReference type="Pfam" id="PF17667">
    <property type="entry name" value="Pkinase_fungal"/>
    <property type="match status" value="1"/>
</dbReference>
<dbReference type="OrthoDB" id="3271139at2759"/>
<dbReference type="GO" id="GO:0004672">
    <property type="term" value="F:protein kinase activity"/>
    <property type="evidence" value="ECO:0007669"/>
    <property type="project" value="InterPro"/>
</dbReference>
<comment type="caution">
    <text evidence="2">The sequence shown here is derived from an EMBL/GenBank/DDBJ whole genome shotgun (WGS) entry which is preliminary data.</text>
</comment>
<dbReference type="Gene3D" id="1.10.510.10">
    <property type="entry name" value="Transferase(Phosphotransferase) domain 1"/>
    <property type="match status" value="1"/>
</dbReference>
<feature type="domain" description="Fungal-type protein kinase" evidence="1">
    <location>
        <begin position="181"/>
        <end position="585"/>
    </location>
</feature>
<dbReference type="InterPro" id="IPR011009">
    <property type="entry name" value="Kinase-like_dom_sf"/>
</dbReference>
<dbReference type="AlphaFoldDB" id="A0A9P6D2Q6"/>
<evidence type="ECO:0000313" key="2">
    <source>
        <dbReference type="EMBL" id="KAF9481330.1"/>
    </source>
</evidence>
<dbReference type="PROSITE" id="PS00109">
    <property type="entry name" value="PROTEIN_KINASE_TYR"/>
    <property type="match status" value="1"/>
</dbReference>
<dbReference type="InterPro" id="IPR040976">
    <property type="entry name" value="Pkinase_fungal"/>
</dbReference>
<evidence type="ECO:0000259" key="1">
    <source>
        <dbReference type="Pfam" id="PF17667"/>
    </source>
</evidence>
<organism evidence="2 3">
    <name type="scientific">Pholiota conissans</name>
    <dbReference type="NCBI Taxonomy" id="109636"/>
    <lineage>
        <taxon>Eukaryota</taxon>
        <taxon>Fungi</taxon>
        <taxon>Dikarya</taxon>
        <taxon>Basidiomycota</taxon>
        <taxon>Agaricomycotina</taxon>
        <taxon>Agaricomycetes</taxon>
        <taxon>Agaricomycetidae</taxon>
        <taxon>Agaricales</taxon>
        <taxon>Agaricineae</taxon>
        <taxon>Strophariaceae</taxon>
        <taxon>Pholiota</taxon>
    </lineage>
</organism>
<keyword evidence="3" id="KW-1185">Reference proteome</keyword>
<name>A0A9P6D2Q6_9AGAR</name>
<sequence length="694" mass="78607">MDLYSQGSDVSKLHDEELDEDPRTSRIALVDELAGKLIFDDPRVFKRLALDRIPSELVKACAKAFKKNKRLRNARRELEEATAFNSSKTLEELAVREEEGQGGYWMFPKFKKRYHESLMDDPLETIFQFIESFQNSSPKQSFRSRYTSRFKPDASVWDIPTTTPNYVLFERSPSLARRGTLWRHALGFCELKSASYKGPKPKNPKAVRPLVCQAADFARSHLSGRPFHLFSVGLLIFGSEFCVAIFDRAGVLFSPIHDMWNDTEIFIRVIRSLTCCLSPIELGHDPTVTILSEPKHKLRIIEIRRLGHSAPEDYPIYIISACGRLWYTIGLPIWTSVTLLGRGTSVWLVQERGVGPLFVLKNTWRNPCQLSESAIYGAVEGYHPALAKFYDGGDVFFLGEDRFISACNLRGAPSVTDSREKDVILHRLILETQGRPIYEYTSEKELLLGMRAALSAHKFLCDQGILHRDISVGNIMLPAKTPSESGAEGFLLDLEFAQVKRDLLTIKTVVSSKRMAGGSRTGPTIRTHTLYGPDLSGADVLRGAAVTGTAQFMAASLLKSIIRDKPITHEPRHDVESFIHVLTYCVMKRALRDSEKFNDVPEGIKSPHVEFQEIFRELYGRKQFRNILLKKEAGAVFVDAESFPYLFTAPMLELFKELHGLFHVWRLRRFFPNVEPLSHDTLFSLLDGAIAKVS</sequence>
<dbReference type="PANTHER" id="PTHR38248:SF2">
    <property type="entry name" value="FUNK1 11"/>
    <property type="match status" value="1"/>
</dbReference>
<evidence type="ECO:0000313" key="3">
    <source>
        <dbReference type="Proteomes" id="UP000807469"/>
    </source>
</evidence>
<dbReference type="Proteomes" id="UP000807469">
    <property type="component" value="Unassembled WGS sequence"/>
</dbReference>